<keyword evidence="2 8" id="KW-0813">Transport</keyword>
<organism evidence="11 12">
    <name type="scientific">Eiseniibacteriota bacterium</name>
    <dbReference type="NCBI Taxonomy" id="2212470"/>
    <lineage>
        <taxon>Bacteria</taxon>
        <taxon>Candidatus Eiseniibacteriota</taxon>
    </lineage>
</organism>
<feature type="domain" description="MotA/TolQ/ExbB proton channel" evidence="10">
    <location>
        <begin position="102"/>
        <end position="228"/>
    </location>
</feature>
<dbReference type="GO" id="GO:0005886">
    <property type="term" value="C:plasma membrane"/>
    <property type="evidence" value="ECO:0007669"/>
    <property type="project" value="UniProtKB-SubCell"/>
</dbReference>
<keyword evidence="6 9" id="KW-1133">Transmembrane helix</keyword>
<keyword evidence="7 9" id="KW-0472">Membrane</keyword>
<dbReference type="Pfam" id="PF01618">
    <property type="entry name" value="MotA_ExbB"/>
    <property type="match status" value="1"/>
</dbReference>
<evidence type="ECO:0000256" key="7">
    <source>
        <dbReference type="ARBA" id="ARBA00023136"/>
    </source>
</evidence>
<comment type="similarity">
    <text evidence="8">Belongs to the exbB/tolQ family.</text>
</comment>
<feature type="transmembrane region" description="Helical" evidence="9">
    <location>
        <begin position="41"/>
        <end position="60"/>
    </location>
</feature>
<proteinExistence type="inferred from homology"/>
<dbReference type="InterPro" id="IPR050790">
    <property type="entry name" value="ExbB/TolQ_transport"/>
</dbReference>
<evidence type="ECO:0000256" key="5">
    <source>
        <dbReference type="ARBA" id="ARBA00022927"/>
    </source>
</evidence>
<evidence type="ECO:0000256" key="6">
    <source>
        <dbReference type="ARBA" id="ARBA00022989"/>
    </source>
</evidence>
<evidence type="ECO:0000256" key="2">
    <source>
        <dbReference type="ARBA" id="ARBA00022448"/>
    </source>
</evidence>
<evidence type="ECO:0000259" key="10">
    <source>
        <dbReference type="Pfam" id="PF01618"/>
    </source>
</evidence>
<evidence type="ECO:0000256" key="9">
    <source>
        <dbReference type="SAM" id="Phobius"/>
    </source>
</evidence>
<accession>A0A538SHM6</accession>
<comment type="subcellular location">
    <subcellularLocation>
        <location evidence="1">Cell membrane</location>
        <topology evidence="1">Multi-pass membrane protein</topology>
    </subcellularLocation>
    <subcellularLocation>
        <location evidence="8">Membrane</location>
        <topology evidence="8">Multi-pass membrane protein</topology>
    </subcellularLocation>
</comment>
<dbReference type="PANTHER" id="PTHR30625">
    <property type="entry name" value="PROTEIN TOLQ"/>
    <property type="match status" value="1"/>
</dbReference>
<comment type="caution">
    <text evidence="11">The sequence shown here is derived from an EMBL/GenBank/DDBJ whole genome shotgun (WGS) entry which is preliminary data.</text>
</comment>
<keyword evidence="3" id="KW-1003">Cell membrane</keyword>
<reference evidence="11 12" key="1">
    <citation type="journal article" date="2019" name="Nat. Microbiol.">
        <title>Mediterranean grassland soil C-N compound turnover is dependent on rainfall and depth, and is mediated by genomically divergent microorganisms.</title>
        <authorList>
            <person name="Diamond S."/>
            <person name="Andeer P.F."/>
            <person name="Li Z."/>
            <person name="Crits-Christoph A."/>
            <person name="Burstein D."/>
            <person name="Anantharaman K."/>
            <person name="Lane K.R."/>
            <person name="Thomas B.C."/>
            <person name="Pan C."/>
            <person name="Northen T.R."/>
            <person name="Banfield J.F."/>
        </authorList>
    </citation>
    <scope>NUCLEOTIDE SEQUENCE [LARGE SCALE GENOMIC DNA]</scope>
    <source>
        <strain evidence="11">WS_2</strain>
    </source>
</reference>
<feature type="transmembrane region" description="Helical" evidence="9">
    <location>
        <begin position="148"/>
        <end position="175"/>
    </location>
</feature>
<evidence type="ECO:0000256" key="1">
    <source>
        <dbReference type="ARBA" id="ARBA00004651"/>
    </source>
</evidence>
<feature type="transmembrane region" description="Helical" evidence="9">
    <location>
        <begin position="195"/>
        <end position="217"/>
    </location>
</feature>
<name>A0A538SHM6_UNCEI</name>
<evidence type="ECO:0000256" key="4">
    <source>
        <dbReference type="ARBA" id="ARBA00022692"/>
    </source>
</evidence>
<dbReference type="Proteomes" id="UP000317716">
    <property type="component" value="Unassembled WGS sequence"/>
</dbReference>
<dbReference type="EMBL" id="VBOS01000398">
    <property type="protein sequence ID" value="TMQ50876.1"/>
    <property type="molecule type" value="Genomic_DNA"/>
</dbReference>
<dbReference type="AlphaFoldDB" id="A0A538SHM6"/>
<dbReference type="GO" id="GO:0017038">
    <property type="term" value="P:protein import"/>
    <property type="evidence" value="ECO:0007669"/>
    <property type="project" value="TreeGrafter"/>
</dbReference>
<gene>
    <name evidence="11" type="ORF">E6K72_11090</name>
</gene>
<evidence type="ECO:0000256" key="3">
    <source>
        <dbReference type="ARBA" id="ARBA00022475"/>
    </source>
</evidence>
<keyword evidence="5 8" id="KW-0653">Protein transport</keyword>
<evidence type="ECO:0000313" key="12">
    <source>
        <dbReference type="Proteomes" id="UP000317716"/>
    </source>
</evidence>
<keyword evidence="4 9" id="KW-0812">Transmembrane</keyword>
<sequence>MNRFVVPLGFTAAGVFSIALWWNLPALGAFGNQMKQGGPLVAALIMLTILQFTFILERIWSLRKARGRGPLPAFLNEVRKRLHTNDVDGAIRACAAQRGSAANVIRAGLERYMQLREEGATKEKIVAETQAAIQEANGLEVPLLERNLIALSTIASIATMIGLLGTVVGMIRSFAALGHTGAVDAAKLAIGISEALINTAGGLFCAISGIVAYNVFVTRVDNFNYMMDEASYEAVQLLAASSDKR</sequence>
<dbReference type="PANTHER" id="PTHR30625:SF15">
    <property type="entry name" value="BIOPOLYMER TRANSPORT PROTEIN EXBB"/>
    <property type="match status" value="1"/>
</dbReference>
<dbReference type="InterPro" id="IPR002898">
    <property type="entry name" value="MotA_ExbB_proton_chnl"/>
</dbReference>
<evidence type="ECO:0000313" key="11">
    <source>
        <dbReference type="EMBL" id="TMQ50876.1"/>
    </source>
</evidence>
<evidence type="ECO:0000256" key="8">
    <source>
        <dbReference type="RuleBase" id="RU004057"/>
    </source>
</evidence>
<protein>
    <submittedName>
        <fullName evidence="11">MotA/TolQ/ExbB proton channel family protein</fullName>
    </submittedName>
</protein>